<evidence type="ECO:0000256" key="3">
    <source>
        <dbReference type="ARBA" id="ARBA00022692"/>
    </source>
</evidence>
<feature type="transmembrane region" description="Helical" evidence="6">
    <location>
        <begin position="223"/>
        <end position="240"/>
    </location>
</feature>
<name>J1HJ79_9ACTO</name>
<dbReference type="RefSeq" id="WP_005869979.1">
    <property type="nucleotide sequence ID" value="NZ_AKFS01000160.1"/>
</dbReference>
<feature type="transmembrane region" description="Helical" evidence="6">
    <location>
        <begin position="109"/>
        <end position="129"/>
    </location>
</feature>
<keyword evidence="2" id="KW-0813">Transport</keyword>
<dbReference type="GO" id="GO:0005886">
    <property type="term" value="C:plasma membrane"/>
    <property type="evidence" value="ECO:0007669"/>
    <property type="project" value="UniProtKB-SubCell"/>
</dbReference>
<feature type="transmembrane region" description="Helical" evidence="6">
    <location>
        <begin position="53"/>
        <end position="71"/>
    </location>
</feature>
<dbReference type="PATRIC" id="fig|1125717.3.peg.1055"/>
<keyword evidence="5 6" id="KW-0472">Membrane</keyword>
<reference evidence="8 9" key="1">
    <citation type="submission" date="2012-05" db="EMBL/GenBank/DDBJ databases">
        <authorList>
            <person name="Harkins D.M."/>
            <person name="Madupu R."/>
            <person name="Durkin A.S."/>
            <person name="Torralba M."/>
            <person name="Methe B."/>
            <person name="Sutton G.G."/>
            <person name="Nelson K.E."/>
        </authorList>
    </citation>
    <scope>NUCLEOTIDE SEQUENCE [LARGE SCALE GENOMIC DNA]</scope>
    <source>
        <strain evidence="8 9">F0490</strain>
    </source>
</reference>
<dbReference type="InterPro" id="IPR011701">
    <property type="entry name" value="MFS"/>
</dbReference>
<dbReference type="AlphaFoldDB" id="J1HJ79"/>
<dbReference type="OrthoDB" id="3247348at2"/>
<dbReference type="PANTHER" id="PTHR42718">
    <property type="entry name" value="MAJOR FACILITATOR SUPERFAMILY MULTIDRUG TRANSPORTER MFSC"/>
    <property type="match status" value="1"/>
</dbReference>
<dbReference type="InterPro" id="IPR036259">
    <property type="entry name" value="MFS_trans_sf"/>
</dbReference>
<feature type="transmembrane region" description="Helical" evidence="6">
    <location>
        <begin position="323"/>
        <end position="341"/>
    </location>
</feature>
<protein>
    <submittedName>
        <fullName evidence="8">Transporter, major facilitator family protein</fullName>
    </submittedName>
</protein>
<organism evidence="8 9">
    <name type="scientific">Schaalia georgiae F0490</name>
    <dbReference type="NCBI Taxonomy" id="1125717"/>
    <lineage>
        <taxon>Bacteria</taxon>
        <taxon>Bacillati</taxon>
        <taxon>Actinomycetota</taxon>
        <taxon>Actinomycetes</taxon>
        <taxon>Actinomycetales</taxon>
        <taxon>Actinomycetaceae</taxon>
        <taxon>Schaalia</taxon>
    </lineage>
</organism>
<dbReference type="Proteomes" id="UP000004578">
    <property type="component" value="Unassembled WGS sequence"/>
</dbReference>
<evidence type="ECO:0000256" key="5">
    <source>
        <dbReference type="ARBA" id="ARBA00023136"/>
    </source>
</evidence>
<dbReference type="Gene3D" id="1.20.1250.20">
    <property type="entry name" value="MFS general substrate transporter like domains"/>
    <property type="match status" value="2"/>
</dbReference>
<gene>
    <name evidence="8" type="ORF">HMPREF1317_0951</name>
</gene>
<feature type="transmembrane region" description="Helical" evidence="6">
    <location>
        <begin position="141"/>
        <end position="163"/>
    </location>
</feature>
<evidence type="ECO:0000259" key="7">
    <source>
        <dbReference type="PROSITE" id="PS50850"/>
    </source>
</evidence>
<keyword evidence="3 6" id="KW-0812">Transmembrane</keyword>
<evidence type="ECO:0000313" key="8">
    <source>
        <dbReference type="EMBL" id="EJF45950.1"/>
    </source>
</evidence>
<dbReference type="GO" id="GO:0022857">
    <property type="term" value="F:transmembrane transporter activity"/>
    <property type="evidence" value="ECO:0007669"/>
    <property type="project" value="InterPro"/>
</dbReference>
<dbReference type="InterPro" id="IPR020846">
    <property type="entry name" value="MFS_dom"/>
</dbReference>
<dbReference type="PRINTS" id="PR01036">
    <property type="entry name" value="TCRTETB"/>
</dbReference>
<feature type="transmembrane region" description="Helical" evidence="6">
    <location>
        <begin position="20"/>
        <end position="41"/>
    </location>
</feature>
<accession>J1HJ79</accession>
<proteinExistence type="predicted"/>
<comment type="caution">
    <text evidence="8">The sequence shown here is derived from an EMBL/GenBank/DDBJ whole genome shotgun (WGS) entry which is preliminary data.</text>
</comment>
<feature type="transmembrane region" description="Helical" evidence="6">
    <location>
        <begin position="261"/>
        <end position="282"/>
    </location>
</feature>
<evidence type="ECO:0000256" key="6">
    <source>
        <dbReference type="SAM" id="Phobius"/>
    </source>
</evidence>
<dbReference type="PANTHER" id="PTHR42718:SF9">
    <property type="entry name" value="MAJOR FACILITATOR SUPERFAMILY MULTIDRUG TRANSPORTER MFSC"/>
    <property type="match status" value="1"/>
</dbReference>
<feature type="transmembrane region" description="Helical" evidence="6">
    <location>
        <begin position="169"/>
        <end position="187"/>
    </location>
</feature>
<dbReference type="Pfam" id="PF07690">
    <property type="entry name" value="MFS_1"/>
    <property type="match status" value="1"/>
</dbReference>
<comment type="subcellular location">
    <subcellularLocation>
        <location evidence="1">Cell membrane</location>
        <topology evidence="1">Multi-pass membrane protein</topology>
    </subcellularLocation>
</comment>
<feature type="transmembrane region" description="Helical" evidence="6">
    <location>
        <begin position="294"/>
        <end position="316"/>
    </location>
</feature>
<dbReference type="PROSITE" id="PS50850">
    <property type="entry name" value="MFS"/>
    <property type="match status" value="1"/>
</dbReference>
<keyword evidence="9" id="KW-1185">Reference proteome</keyword>
<evidence type="ECO:0000256" key="1">
    <source>
        <dbReference type="ARBA" id="ARBA00004651"/>
    </source>
</evidence>
<dbReference type="SUPFAM" id="SSF103473">
    <property type="entry name" value="MFS general substrate transporter"/>
    <property type="match status" value="1"/>
</dbReference>
<keyword evidence="4 6" id="KW-1133">Transmembrane helix</keyword>
<feature type="domain" description="Major facilitator superfamily (MFS) profile" evidence="7">
    <location>
        <begin position="17"/>
        <end position="436"/>
    </location>
</feature>
<evidence type="ECO:0000313" key="9">
    <source>
        <dbReference type="Proteomes" id="UP000004578"/>
    </source>
</evidence>
<dbReference type="EMBL" id="AKFS01000160">
    <property type="protein sequence ID" value="EJF45950.1"/>
    <property type="molecule type" value="Genomic_DNA"/>
</dbReference>
<feature type="transmembrane region" description="Helical" evidence="6">
    <location>
        <begin position="347"/>
        <end position="369"/>
    </location>
</feature>
<feature type="transmembrane region" description="Helical" evidence="6">
    <location>
        <begin position="199"/>
        <end position="217"/>
    </location>
</feature>
<sequence length="444" mass="46139">MRNPTSDDGVYATGPARVLLPLLGIYIAGTITLQGFNLVYLQVGDAIGAGDSVALITAVPGIVLGVACFLYGSLGDFIPLRRIVDAGAVLIAAGSLLGLVASSSLWGVIVARALQILGCQAAASVYMILATSITDPRRRALYVGLMAAAFQGATAIGLVVGGWLARVNWVLLLLVPLIGLACVPVMGRRVPARSCSGRIDVFGLAVFSCCALTLTVAASNRSWLLLVVLVALIAVFWAYIGRAREPFITRSFFTNTRWLRAISLILLPYTLTFAIAPIAARIGQDYYGMDASDVSLMLMPAYLVALASAVASAAVVNRIGRGAAVRLSVAVIGAGAVLMAVRMDAGTWVLIVSMTMVYAGYGMLFSPVYSTVLATVAPGQTGRGVAMNDLAMQGTSAVGIGIATPWIASGSVAGVLLAYAVIAALVVGIDWWHEAGEARLEGTR</sequence>
<feature type="transmembrane region" description="Helical" evidence="6">
    <location>
        <begin position="83"/>
        <end position="103"/>
    </location>
</feature>
<evidence type="ECO:0000256" key="4">
    <source>
        <dbReference type="ARBA" id="ARBA00022989"/>
    </source>
</evidence>
<evidence type="ECO:0000256" key="2">
    <source>
        <dbReference type="ARBA" id="ARBA00022448"/>
    </source>
</evidence>